<proteinExistence type="inferred from homology"/>
<dbReference type="Gene3D" id="1.10.12.10">
    <property type="entry name" value="Lyase 2-enoyl-coa Hydratase, Chain A, domain 2"/>
    <property type="match status" value="1"/>
</dbReference>
<dbReference type="Proteomes" id="UP001143304">
    <property type="component" value="Unassembled WGS sequence"/>
</dbReference>
<dbReference type="RefSeq" id="WP_279247868.1">
    <property type="nucleotide sequence ID" value="NZ_SHNO01000001.1"/>
</dbReference>
<dbReference type="Pfam" id="PF00378">
    <property type="entry name" value="ECH_1"/>
    <property type="match status" value="1"/>
</dbReference>
<dbReference type="PANTHER" id="PTHR11941">
    <property type="entry name" value="ENOYL-COA HYDRATASE-RELATED"/>
    <property type="match status" value="1"/>
</dbReference>
<dbReference type="PANTHER" id="PTHR11941:SF133">
    <property type="entry name" value="1,2-EPOXYPHENYLACETYL-COA ISOMERASE"/>
    <property type="match status" value="1"/>
</dbReference>
<evidence type="ECO:0000256" key="2">
    <source>
        <dbReference type="ARBA" id="ARBA00023239"/>
    </source>
</evidence>
<dbReference type="InterPro" id="IPR029045">
    <property type="entry name" value="ClpP/crotonase-like_dom_sf"/>
</dbReference>
<organism evidence="3 4">
    <name type="scientific">Candidatus Marimicrobium litorale</name>
    <dbReference type="NCBI Taxonomy" id="2518991"/>
    <lineage>
        <taxon>Bacteria</taxon>
        <taxon>Pseudomonadati</taxon>
        <taxon>Pseudomonadota</taxon>
        <taxon>Gammaproteobacteria</taxon>
        <taxon>Cellvibrionales</taxon>
        <taxon>Halieaceae</taxon>
        <taxon>Marimicrobium</taxon>
    </lineage>
</organism>
<sequence length="262" mass="28570">MSHYEAVQIKLQGAVGVVTLNRPDRLNSFDGSLRRELLLAVREMNANDSVRVVVLTGAGRAFSAGADLADMPEDRTNFRVEDQLNGEYKPALLEIHEGPKPWISAINGACAGIGSALGMVCDLTVMAEDAYIYQAFAAISLVPDGGATWHLVRTLGRKRAYEMIVTGEKVSAQKCLEWGLCNRVVPAETLLEDTLNWANEIAAKAPLSLRYAKEAINDAIEQPLAETISAEAKLQHICISSEDAKEGVVAFMQKRDANWKGR</sequence>
<comment type="similarity">
    <text evidence="1">Belongs to the enoyl-CoA hydratase/isomerase family.</text>
</comment>
<keyword evidence="2" id="KW-0456">Lyase</keyword>
<protein>
    <submittedName>
        <fullName evidence="3">Enoyl-CoA hydratase/isomerase family protein</fullName>
    </submittedName>
</protein>
<evidence type="ECO:0000256" key="1">
    <source>
        <dbReference type="ARBA" id="ARBA00005254"/>
    </source>
</evidence>
<dbReference type="Gene3D" id="3.90.226.10">
    <property type="entry name" value="2-enoyl-CoA Hydratase, Chain A, domain 1"/>
    <property type="match status" value="1"/>
</dbReference>
<dbReference type="CDD" id="cd06558">
    <property type="entry name" value="crotonase-like"/>
    <property type="match status" value="1"/>
</dbReference>
<dbReference type="EMBL" id="SHNO01000001">
    <property type="protein sequence ID" value="MCX2976115.1"/>
    <property type="molecule type" value="Genomic_DNA"/>
</dbReference>
<reference evidence="3" key="1">
    <citation type="submission" date="2019-02" db="EMBL/GenBank/DDBJ databases">
        <authorList>
            <person name="Li S.-H."/>
        </authorList>
    </citation>
    <scope>NUCLEOTIDE SEQUENCE</scope>
    <source>
        <strain evidence="3">IMCC11814</strain>
    </source>
</reference>
<evidence type="ECO:0000313" key="4">
    <source>
        <dbReference type="Proteomes" id="UP001143304"/>
    </source>
</evidence>
<evidence type="ECO:0000313" key="3">
    <source>
        <dbReference type="EMBL" id="MCX2976115.1"/>
    </source>
</evidence>
<name>A0ABT3T2P1_9GAMM</name>
<dbReference type="SUPFAM" id="SSF52096">
    <property type="entry name" value="ClpP/crotonase"/>
    <property type="match status" value="1"/>
</dbReference>
<dbReference type="InterPro" id="IPR014748">
    <property type="entry name" value="Enoyl-CoA_hydra_C"/>
</dbReference>
<gene>
    <name evidence="3" type="ORF">EYC82_01925</name>
</gene>
<dbReference type="InterPro" id="IPR001753">
    <property type="entry name" value="Enoyl-CoA_hydra/iso"/>
</dbReference>
<keyword evidence="4" id="KW-1185">Reference proteome</keyword>
<comment type="caution">
    <text evidence="3">The sequence shown here is derived from an EMBL/GenBank/DDBJ whole genome shotgun (WGS) entry which is preliminary data.</text>
</comment>
<accession>A0ABT3T2P1</accession>